<feature type="transmembrane region" description="Helical" evidence="1">
    <location>
        <begin position="23"/>
        <end position="46"/>
    </location>
</feature>
<geneLocation type="mitochondrion" evidence="2"/>
<sequence>MVSYLFYSIIILFMAISHHKNHILSYLLCLEATVLFIFALLSLFAAPQMHVSLILLCIGACEAAMGLSSLISAVRISGTDSLFV</sequence>
<accession>Q5VB15</accession>
<protein>
    <submittedName>
        <fullName evidence="2">NADH dehydrogenase subunit 4L</fullName>
    </submittedName>
</protein>
<keyword evidence="1" id="KW-0472">Membrane</keyword>
<gene>
    <name evidence="2" type="primary">ND4L</name>
</gene>
<dbReference type="AlphaFoldDB" id="Q5VB15"/>
<dbReference type="GeneID" id="3126400"/>
<proteinExistence type="predicted"/>
<evidence type="ECO:0000313" key="2">
    <source>
        <dbReference type="EMBL" id="AAT08478.1"/>
    </source>
</evidence>
<keyword evidence="2" id="KW-0496">Mitochondrion</keyword>
<keyword evidence="1" id="KW-0812">Transmembrane</keyword>
<name>Q5VB15_9BILA</name>
<organism evidence="2">
    <name type="scientific">Spadella cephaloptera</name>
    <dbReference type="NCBI Taxonomy" id="52888"/>
    <lineage>
        <taxon>Eukaryota</taxon>
        <taxon>Metazoa</taxon>
        <taxon>Spiralia</taxon>
        <taxon>Gnathifera</taxon>
        <taxon>Chaetognatha</taxon>
        <taxon>Sagittoidea</taxon>
        <taxon>Phragmophora</taxon>
        <taxon>Spadellidae</taxon>
        <taxon>Spadella</taxon>
    </lineage>
</organism>
<dbReference type="Gene3D" id="1.10.287.3510">
    <property type="match status" value="1"/>
</dbReference>
<evidence type="ECO:0000256" key="1">
    <source>
        <dbReference type="SAM" id="Phobius"/>
    </source>
</evidence>
<feature type="transmembrane region" description="Helical" evidence="1">
    <location>
        <begin position="53"/>
        <end position="74"/>
    </location>
</feature>
<dbReference type="RefSeq" id="YP_133883.1">
    <property type="nucleotide sequence ID" value="NC_006386.1"/>
</dbReference>
<reference evidence="2" key="1">
    <citation type="journal article" date="2004" name="Mol. Biol. Evol.">
        <title>Identification of chaetognaths as protostomes is supported by the analysis of their mitochondrial genome.</title>
        <authorList>
            <person name="Papillon D."/>
            <person name="Perez Y."/>
            <person name="Caubit X."/>
            <person name="Le Parco Y."/>
        </authorList>
    </citation>
    <scope>NUCLEOTIDE SEQUENCE</scope>
</reference>
<dbReference type="EMBL" id="AY545549">
    <property type="protein sequence ID" value="AAT08478.1"/>
    <property type="molecule type" value="Genomic_DNA"/>
</dbReference>
<keyword evidence="1" id="KW-1133">Transmembrane helix</keyword>
<dbReference type="CTD" id="4539"/>